<evidence type="ECO:0000313" key="11">
    <source>
        <dbReference type="EMBL" id="SKC79290.1"/>
    </source>
</evidence>
<name>A0A1T5LTL8_9BACT</name>
<dbReference type="Pfam" id="PF02684">
    <property type="entry name" value="LpxB"/>
    <property type="match status" value="1"/>
</dbReference>
<reference evidence="11 12" key="1">
    <citation type="submission" date="2017-02" db="EMBL/GenBank/DDBJ databases">
        <authorList>
            <person name="Peterson S.W."/>
        </authorList>
    </citation>
    <scope>NUCLEOTIDE SEQUENCE [LARGE SCALE GENOMIC DNA]</scope>
    <source>
        <strain evidence="11 12">DSM 25262</strain>
    </source>
</reference>
<comment type="function">
    <text evidence="1">Condensation of UDP-2,3-diacylglucosamine and 2,3-diacylglucosamine-1-phosphate to form lipid A disaccharide, a precursor of lipid A, a phosphorylated glycolipid that anchors the lipopolysaccharide to the outer membrane of the cell.</text>
</comment>
<dbReference type="GO" id="GO:0005543">
    <property type="term" value="F:phospholipid binding"/>
    <property type="evidence" value="ECO:0007669"/>
    <property type="project" value="TreeGrafter"/>
</dbReference>
<dbReference type="GO" id="GO:0009245">
    <property type="term" value="P:lipid A biosynthetic process"/>
    <property type="evidence" value="ECO:0007669"/>
    <property type="project" value="UniProtKB-UniRule"/>
</dbReference>
<keyword evidence="5" id="KW-0441">Lipid A biosynthesis</keyword>
<sequence length="374" mass="42441">MRYYIIAGERSGDLHGGNLVKALHQQDTNAIFRGFGGEHMQEAGVDLLVHYKDLAFMGFVEVLTNLTKISRYIGRCKEDILQFKPDVIVLIDYGGFNRRIARFGKKVGIKVFYYIPPKVWAWRQGRALDLKQNVDRLFVILPFEKPFFKKFDWDVDYVGNPVLDAVKAHVPDNEFLVRHNIDSQESFVALLPGSRKQELNTIVPLMVDVAKRFPDTQFAVAAVNNLDQVMYGGLKDLPNVKFVFEDTYNLLLYAKAAIVTSGTATLETALFKVPQIVVYKTSFITYTVVKWIIQVPYISLVNLIADKEVVKEMIQGDANPDKVSHELNELLNNASYRNNMLANYDEIINILDTGSASQNTARLMTGYLNDNKKA</sequence>
<evidence type="ECO:0000256" key="4">
    <source>
        <dbReference type="ARBA" id="ARBA00022516"/>
    </source>
</evidence>
<dbReference type="AlphaFoldDB" id="A0A1T5LTL8"/>
<dbReference type="NCBIfam" id="TIGR00215">
    <property type="entry name" value="lpxB"/>
    <property type="match status" value="1"/>
</dbReference>
<dbReference type="InterPro" id="IPR003835">
    <property type="entry name" value="Glyco_trans_19"/>
</dbReference>
<evidence type="ECO:0000256" key="6">
    <source>
        <dbReference type="ARBA" id="ARBA00022676"/>
    </source>
</evidence>
<evidence type="ECO:0000256" key="8">
    <source>
        <dbReference type="ARBA" id="ARBA00023098"/>
    </source>
</evidence>
<evidence type="ECO:0000256" key="7">
    <source>
        <dbReference type="ARBA" id="ARBA00022679"/>
    </source>
</evidence>
<accession>A0A1T5LTL8</accession>
<dbReference type="GO" id="GO:0016020">
    <property type="term" value="C:membrane"/>
    <property type="evidence" value="ECO:0007669"/>
    <property type="project" value="GOC"/>
</dbReference>
<evidence type="ECO:0000256" key="5">
    <source>
        <dbReference type="ARBA" id="ARBA00022556"/>
    </source>
</evidence>
<evidence type="ECO:0000256" key="1">
    <source>
        <dbReference type="ARBA" id="ARBA00002056"/>
    </source>
</evidence>
<dbReference type="GO" id="GO:0008915">
    <property type="term" value="F:lipid-A-disaccharide synthase activity"/>
    <property type="evidence" value="ECO:0007669"/>
    <property type="project" value="UniProtKB-UniRule"/>
</dbReference>
<evidence type="ECO:0000256" key="9">
    <source>
        <dbReference type="ARBA" id="ARBA00048975"/>
    </source>
</evidence>
<gene>
    <name evidence="11" type="ORF">SAMN05660236_3903</name>
</gene>
<dbReference type="PANTHER" id="PTHR30372">
    <property type="entry name" value="LIPID-A-DISACCHARIDE SYNTHASE"/>
    <property type="match status" value="1"/>
</dbReference>
<dbReference type="SUPFAM" id="SSF53756">
    <property type="entry name" value="UDP-Glycosyltransferase/glycogen phosphorylase"/>
    <property type="match status" value="1"/>
</dbReference>
<keyword evidence="12" id="KW-1185">Reference proteome</keyword>
<dbReference type="EMBL" id="FUZU01000002">
    <property type="protein sequence ID" value="SKC79290.1"/>
    <property type="molecule type" value="Genomic_DNA"/>
</dbReference>
<dbReference type="RefSeq" id="WP_079688413.1">
    <property type="nucleotide sequence ID" value="NZ_FUZU01000002.1"/>
</dbReference>
<dbReference type="STRING" id="688867.SAMN05660236_3903"/>
<evidence type="ECO:0000313" key="12">
    <source>
        <dbReference type="Proteomes" id="UP000190961"/>
    </source>
</evidence>
<evidence type="ECO:0000256" key="2">
    <source>
        <dbReference type="ARBA" id="ARBA00012687"/>
    </source>
</evidence>
<dbReference type="PANTHER" id="PTHR30372:SF4">
    <property type="entry name" value="LIPID-A-DISACCHARIDE SYNTHASE, MITOCHONDRIAL-RELATED"/>
    <property type="match status" value="1"/>
</dbReference>
<dbReference type="EC" id="2.4.1.182" evidence="2 10"/>
<proteinExistence type="predicted"/>
<comment type="catalytic activity">
    <reaction evidence="9">
        <text>a lipid X + a UDP-2-N,3-O-bis[(3R)-3-hydroxyacyl]-alpha-D-glucosamine = a lipid A disaccharide + UDP + H(+)</text>
        <dbReference type="Rhea" id="RHEA:67828"/>
        <dbReference type="ChEBI" id="CHEBI:15378"/>
        <dbReference type="ChEBI" id="CHEBI:58223"/>
        <dbReference type="ChEBI" id="CHEBI:137748"/>
        <dbReference type="ChEBI" id="CHEBI:176338"/>
        <dbReference type="ChEBI" id="CHEBI:176343"/>
        <dbReference type="EC" id="2.4.1.182"/>
    </reaction>
</comment>
<keyword evidence="4" id="KW-0444">Lipid biosynthesis</keyword>
<protein>
    <recommendedName>
        <fullName evidence="3 10">Lipid-A-disaccharide synthase</fullName>
        <ecNumber evidence="2 10">2.4.1.182</ecNumber>
    </recommendedName>
</protein>
<evidence type="ECO:0000256" key="10">
    <source>
        <dbReference type="NCBIfam" id="TIGR00215"/>
    </source>
</evidence>
<keyword evidence="6" id="KW-0328">Glycosyltransferase</keyword>
<dbReference type="Proteomes" id="UP000190961">
    <property type="component" value="Unassembled WGS sequence"/>
</dbReference>
<organism evidence="11 12">
    <name type="scientific">Ohtaekwangia koreensis</name>
    <dbReference type="NCBI Taxonomy" id="688867"/>
    <lineage>
        <taxon>Bacteria</taxon>
        <taxon>Pseudomonadati</taxon>
        <taxon>Bacteroidota</taxon>
        <taxon>Cytophagia</taxon>
        <taxon>Cytophagales</taxon>
        <taxon>Fulvivirgaceae</taxon>
        <taxon>Ohtaekwangia</taxon>
    </lineage>
</organism>
<keyword evidence="7" id="KW-0808">Transferase</keyword>
<dbReference type="OrthoDB" id="9801642at2"/>
<evidence type="ECO:0000256" key="3">
    <source>
        <dbReference type="ARBA" id="ARBA00020902"/>
    </source>
</evidence>
<keyword evidence="8" id="KW-0443">Lipid metabolism</keyword>